<evidence type="ECO:0000313" key="1">
    <source>
        <dbReference type="Proteomes" id="UP000887576"/>
    </source>
</evidence>
<sequence>MYDENFDKKKHTEGGIFRGLTEFIQNVQDGLLVAQAALPQDKFSFHIEVTPPPTTKKPKFMFSTDDDALQIGSFVQQTEQKTKNHGPKLPKPDSTEPNANRPIKHEINSIESMLQMIGLCKGGHVDG</sequence>
<evidence type="ECO:0000313" key="2">
    <source>
        <dbReference type="WBParaSite" id="JU765_v2.g15398.t1"/>
    </source>
</evidence>
<name>A0AC34QEA1_9BILA</name>
<organism evidence="1 2">
    <name type="scientific">Panagrolaimus sp. JU765</name>
    <dbReference type="NCBI Taxonomy" id="591449"/>
    <lineage>
        <taxon>Eukaryota</taxon>
        <taxon>Metazoa</taxon>
        <taxon>Ecdysozoa</taxon>
        <taxon>Nematoda</taxon>
        <taxon>Chromadorea</taxon>
        <taxon>Rhabditida</taxon>
        <taxon>Tylenchina</taxon>
        <taxon>Panagrolaimomorpha</taxon>
        <taxon>Panagrolaimoidea</taxon>
        <taxon>Panagrolaimidae</taxon>
        <taxon>Panagrolaimus</taxon>
    </lineage>
</organism>
<accession>A0AC34QEA1</accession>
<protein>
    <submittedName>
        <fullName evidence="2">Uncharacterized protein</fullName>
    </submittedName>
</protein>
<reference evidence="2" key="1">
    <citation type="submission" date="2022-11" db="UniProtKB">
        <authorList>
            <consortium name="WormBaseParasite"/>
        </authorList>
    </citation>
    <scope>IDENTIFICATION</scope>
</reference>
<proteinExistence type="predicted"/>
<dbReference type="Proteomes" id="UP000887576">
    <property type="component" value="Unplaced"/>
</dbReference>
<dbReference type="WBParaSite" id="JU765_v2.g15398.t1">
    <property type="protein sequence ID" value="JU765_v2.g15398.t1"/>
    <property type="gene ID" value="JU765_v2.g15398"/>
</dbReference>